<sequence length="175" mass="20927">MTKLEIISEILNDDFKIDDKHKDQLIEKNFDAKSKPFCMKMQIVPENIEYFLYKFDTKKETIFPYFKKGHGLRKICDYILFAEAENIIYIFSIELKKGTHNSSGKQLEASKIFVKYIIDSAIRVGYSELDKDINIRTVRICDDRKKTTKEKPIEYVNNHVDYPYQKFRLKMLMHY</sequence>
<comment type="caution">
    <text evidence="1">The sequence shown here is derived from an EMBL/GenBank/DDBJ whole genome shotgun (WGS) entry which is preliminary data.</text>
</comment>
<reference evidence="1" key="1">
    <citation type="submission" date="2019-03" db="EMBL/GenBank/DDBJ databases">
        <title>Single cell metagenomics reveals metabolic interactions within the superorganism composed of flagellate Streblomastix strix and complex community of Bacteroidetes bacteria on its surface.</title>
        <authorList>
            <person name="Treitli S.C."/>
            <person name="Kolisko M."/>
            <person name="Husnik F."/>
            <person name="Keeling P."/>
            <person name="Hampl V."/>
        </authorList>
    </citation>
    <scope>NUCLEOTIDE SEQUENCE</scope>
    <source>
        <strain evidence="1">STM</strain>
    </source>
</reference>
<evidence type="ECO:0000313" key="1">
    <source>
        <dbReference type="EMBL" id="KAA6322986.1"/>
    </source>
</evidence>
<organism evidence="1">
    <name type="scientific">termite gut metagenome</name>
    <dbReference type="NCBI Taxonomy" id="433724"/>
    <lineage>
        <taxon>unclassified sequences</taxon>
        <taxon>metagenomes</taxon>
        <taxon>organismal metagenomes</taxon>
    </lineage>
</organism>
<protein>
    <submittedName>
        <fullName evidence="1">Uncharacterized protein</fullName>
    </submittedName>
</protein>
<accession>A0A5J4QM84</accession>
<proteinExistence type="predicted"/>
<dbReference type="AlphaFoldDB" id="A0A5J4QM84"/>
<gene>
    <name evidence="1" type="ORF">EZS27_027532</name>
</gene>
<dbReference type="EMBL" id="SNRY01002909">
    <property type="protein sequence ID" value="KAA6322986.1"/>
    <property type="molecule type" value="Genomic_DNA"/>
</dbReference>
<name>A0A5J4QM84_9ZZZZ</name>